<proteinExistence type="predicted"/>
<comment type="caution">
    <text evidence="1">The sequence shown here is derived from an EMBL/GenBank/DDBJ whole genome shotgun (WGS) entry which is preliminary data.</text>
</comment>
<dbReference type="Proteomes" id="UP001196413">
    <property type="component" value="Unassembled WGS sequence"/>
</dbReference>
<keyword evidence="2" id="KW-1185">Reference proteome</keyword>
<gene>
    <name evidence="1" type="ORF">KIN20_030214</name>
</gene>
<name>A0AAD5R3D8_PARTN</name>
<accession>A0AAD5R3D8</accession>
<reference evidence="1" key="1">
    <citation type="submission" date="2021-06" db="EMBL/GenBank/DDBJ databases">
        <title>Parelaphostrongylus tenuis whole genome reference sequence.</title>
        <authorList>
            <person name="Garwood T.J."/>
            <person name="Larsen P.A."/>
            <person name="Fountain-Jones N.M."/>
            <person name="Garbe J.R."/>
            <person name="Macchietto M.G."/>
            <person name="Kania S.A."/>
            <person name="Gerhold R.W."/>
            <person name="Richards J.E."/>
            <person name="Wolf T.M."/>
        </authorList>
    </citation>
    <scope>NUCLEOTIDE SEQUENCE</scope>
    <source>
        <strain evidence="1">MNPRO001-30</strain>
        <tissue evidence="1">Meninges</tissue>
    </source>
</reference>
<dbReference type="EMBL" id="JAHQIW010006337">
    <property type="protein sequence ID" value="KAJ1368865.1"/>
    <property type="molecule type" value="Genomic_DNA"/>
</dbReference>
<evidence type="ECO:0000313" key="1">
    <source>
        <dbReference type="EMBL" id="KAJ1368865.1"/>
    </source>
</evidence>
<organism evidence="1 2">
    <name type="scientific">Parelaphostrongylus tenuis</name>
    <name type="common">Meningeal worm</name>
    <dbReference type="NCBI Taxonomy" id="148309"/>
    <lineage>
        <taxon>Eukaryota</taxon>
        <taxon>Metazoa</taxon>
        <taxon>Ecdysozoa</taxon>
        <taxon>Nematoda</taxon>
        <taxon>Chromadorea</taxon>
        <taxon>Rhabditida</taxon>
        <taxon>Rhabditina</taxon>
        <taxon>Rhabditomorpha</taxon>
        <taxon>Strongyloidea</taxon>
        <taxon>Metastrongylidae</taxon>
        <taxon>Parelaphostrongylus</taxon>
    </lineage>
</organism>
<evidence type="ECO:0000313" key="2">
    <source>
        <dbReference type="Proteomes" id="UP001196413"/>
    </source>
</evidence>
<protein>
    <submittedName>
        <fullName evidence="1">Uncharacterized protein</fullName>
    </submittedName>
</protein>
<dbReference type="AlphaFoldDB" id="A0AAD5R3D8"/>
<sequence length="175" mass="19445">MHRLASQLASIKISLDPPSPPHSSAGFALPHFSDLNESSSDANHLQVPVDYDTQHLFSPPPDRRCSLTSITSDHSSITLSRSSTYQSLLLPVGKNKKCPIDVYDTSNEVMKQPKNHAQGVPIKKILHSASVLIIFSSKFIAHRFRSSNFQEMLAPKSWPIQDFLNHSSISLSTRK</sequence>